<reference evidence="2" key="1">
    <citation type="submission" date="2023-10" db="EMBL/GenBank/DDBJ databases">
        <authorList>
            <person name="Chen Y."/>
            <person name="Shah S."/>
            <person name="Dougan E. K."/>
            <person name="Thang M."/>
            <person name="Chan C."/>
        </authorList>
    </citation>
    <scope>NUCLEOTIDE SEQUENCE [LARGE SCALE GENOMIC DNA]</scope>
</reference>
<keyword evidence="3" id="KW-1185">Reference proteome</keyword>
<evidence type="ECO:0000256" key="1">
    <source>
        <dbReference type="SAM" id="MobiDB-lite"/>
    </source>
</evidence>
<organism evidence="2 3">
    <name type="scientific">Prorocentrum cordatum</name>
    <dbReference type="NCBI Taxonomy" id="2364126"/>
    <lineage>
        <taxon>Eukaryota</taxon>
        <taxon>Sar</taxon>
        <taxon>Alveolata</taxon>
        <taxon>Dinophyceae</taxon>
        <taxon>Prorocentrales</taxon>
        <taxon>Prorocentraceae</taxon>
        <taxon>Prorocentrum</taxon>
    </lineage>
</organism>
<gene>
    <name evidence="2" type="ORF">PCOR1329_LOCUS4928</name>
</gene>
<name>A0ABN9PUH1_9DINO</name>
<sequence length="206" mass="23156">HPGEPAAVHGRRRRAPAVVGDVQERVRLRSALWARRQRRLRRDGHGVPQVLVRGLQRRQRARGRVWRGGRAGAEPVHVLDPSVPQLPARALPRVPGQRLRAILLRLPRHQDGRTGHVHQVAGHGDHHPLPAEVLAHGSAGASRVRHPRPRGRLGPRRPYHQQWLRHCRHDDLDEHFHQLHQRAAVAGRGPRHREGGAHAGRAGVLP</sequence>
<feature type="non-terminal residue" evidence="2">
    <location>
        <position position="1"/>
    </location>
</feature>
<evidence type="ECO:0000313" key="2">
    <source>
        <dbReference type="EMBL" id="CAK0795198.1"/>
    </source>
</evidence>
<evidence type="ECO:0000313" key="3">
    <source>
        <dbReference type="Proteomes" id="UP001189429"/>
    </source>
</evidence>
<feature type="region of interest" description="Disordered" evidence="1">
    <location>
        <begin position="182"/>
        <end position="206"/>
    </location>
</feature>
<proteinExistence type="predicted"/>
<comment type="caution">
    <text evidence="2">The sequence shown here is derived from an EMBL/GenBank/DDBJ whole genome shotgun (WGS) entry which is preliminary data.</text>
</comment>
<dbReference type="Proteomes" id="UP001189429">
    <property type="component" value="Unassembled WGS sequence"/>
</dbReference>
<accession>A0ABN9PUH1</accession>
<feature type="compositionally biased region" description="Basic residues" evidence="1">
    <location>
        <begin position="143"/>
        <end position="157"/>
    </location>
</feature>
<dbReference type="EMBL" id="CAUYUJ010001283">
    <property type="protein sequence ID" value="CAK0795198.1"/>
    <property type="molecule type" value="Genomic_DNA"/>
</dbReference>
<feature type="non-terminal residue" evidence="2">
    <location>
        <position position="206"/>
    </location>
</feature>
<feature type="region of interest" description="Disordered" evidence="1">
    <location>
        <begin position="137"/>
        <end position="157"/>
    </location>
</feature>
<protein>
    <submittedName>
        <fullName evidence="2">Uncharacterized protein</fullName>
    </submittedName>
</protein>